<dbReference type="InterPro" id="IPR034078">
    <property type="entry name" value="NFX1_fam"/>
</dbReference>
<proteinExistence type="inferred from homology"/>
<dbReference type="GO" id="GO:0000122">
    <property type="term" value="P:negative regulation of transcription by RNA polymerase II"/>
    <property type="evidence" value="ECO:0007669"/>
    <property type="project" value="TreeGrafter"/>
</dbReference>
<dbReference type="PANTHER" id="PTHR12360">
    <property type="entry name" value="NUCLEAR TRANSCRIPTION FACTOR, X-BOX BINDING 1 NFX1"/>
    <property type="match status" value="1"/>
</dbReference>
<evidence type="ECO:0000313" key="13">
    <source>
        <dbReference type="Proteomes" id="UP000887566"/>
    </source>
</evidence>
<reference evidence="14" key="1">
    <citation type="submission" date="2022-11" db="UniProtKB">
        <authorList>
            <consortium name="WormBaseParasite"/>
        </authorList>
    </citation>
    <scope>IDENTIFICATION</scope>
</reference>
<keyword evidence="4" id="KW-0677">Repeat</keyword>
<keyword evidence="6" id="KW-0862">Zinc</keyword>
<dbReference type="InterPro" id="IPR001841">
    <property type="entry name" value="Znf_RING"/>
</dbReference>
<keyword evidence="7" id="KW-0805">Transcription regulation</keyword>
<dbReference type="PANTHER" id="PTHR12360:SF12">
    <property type="entry name" value="TRANSCRIPTIONAL REPRESSOR NF-X1"/>
    <property type="match status" value="1"/>
</dbReference>
<dbReference type="GO" id="GO:0005634">
    <property type="term" value="C:nucleus"/>
    <property type="evidence" value="ECO:0007669"/>
    <property type="project" value="UniProtKB-SubCell"/>
</dbReference>
<dbReference type="SUPFAM" id="SSF57850">
    <property type="entry name" value="RING/U-box"/>
    <property type="match status" value="1"/>
</dbReference>
<dbReference type="PROSITE" id="PS50089">
    <property type="entry name" value="ZF_RING_2"/>
    <property type="match status" value="1"/>
</dbReference>
<comment type="similarity">
    <text evidence="2">Belongs to the NFX1 family.</text>
</comment>
<evidence type="ECO:0000256" key="8">
    <source>
        <dbReference type="ARBA" id="ARBA00023163"/>
    </source>
</evidence>
<evidence type="ECO:0000256" key="5">
    <source>
        <dbReference type="ARBA" id="ARBA00022771"/>
    </source>
</evidence>
<accession>A0A914V664</accession>
<dbReference type="Pfam" id="PF01422">
    <property type="entry name" value="zf-NF-X1"/>
    <property type="match status" value="6"/>
</dbReference>
<keyword evidence="3" id="KW-0479">Metal-binding</keyword>
<evidence type="ECO:0000256" key="9">
    <source>
        <dbReference type="ARBA" id="ARBA00023242"/>
    </source>
</evidence>
<feature type="domain" description="RING-type" evidence="12">
    <location>
        <begin position="173"/>
        <end position="227"/>
    </location>
</feature>
<evidence type="ECO:0000259" key="12">
    <source>
        <dbReference type="PROSITE" id="PS50089"/>
    </source>
</evidence>
<keyword evidence="13" id="KW-1185">Reference proteome</keyword>
<feature type="compositionally biased region" description="Basic residues" evidence="11">
    <location>
        <begin position="23"/>
        <end position="33"/>
    </location>
</feature>
<feature type="compositionally biased region" description="Polar residues" evidence="11">
    <location>
        <begin position="53"/>
        <end position="72"/>
    </location>
</feature>
<evidence type="ECO:0000256" key="6">
    <source>
        <dbReference type="ARBA" id="ARBA00022833"/>
    </source>
</evidence>
<organism evidence="13 14">
    <name type="scientific">Plectus sambesii</name>
    <dbReference type="NCBI Taxonomy" id="2011161"/>
    <lineage>
        <taxon>Eukaryota</taxon>
        <taxon>Metazoa</taxon>
        <taxon>Ecdysozoa</taxon>
        <taxon>Nematoda</taxon>
        <taxon>Chromadorea</taxon>
        <taxon>Plectida</taxon>
        <taxon>Plectina</taxon>
        <taxon>Plectoidea</taxon>
        <taxon>Plectidae</taxon>
        <taxon>Plectus</taxon>
    </lineage>
</organism>
<dbReference type="WBParaSite" id="PSAMB.scaffold158size70848.g2822.t1">
    <property type="protein sequence ID" value="PSAMB.scaffold158size70848.g2822.t1"/>
    <property type="gene ID" value="PSAMB.scaffold158size70848.g2822"/>
</dbReference>
<evidence type="ECO:0000256" key="11">
    <source>
        <dbReference type="SAM" id="MobiDB-lite"/>
    </source>
</evidence>
<protein>
    <submittedName>
        <fullName evidence="14">RING-type domain-containing protein</fullName>
    </submittedName>
</protein>
<keyword evidence="5 10" id="KW-0863">Zinc-finger</keyword>
<dbReference type="Proteomes" id="UP000887566">
    <property type="component" value="Unplaced"/>
</dbReference>
<evidence type="ECO:0000256" key="10">
    <source>
        <dbReference type="PROSITE-ProRule" id="PRU00175"/>
    </source>
</evidence>
<dbReference type="SMART" id="SM00438">
    <property type="entry name" value="ZnF_NFX"/>
    <property type="match status" value="7"/>
</dbReference>
<evidence type="ECO:0000256" key="1">
    <source>
        <dbReference type="ARBA" id="ARBA00004123"/>
    </source>
</evidence>
<dbReference type="GO" id="GO:0000981">
    <property type="term" value="F:DNA-binding transcription factor activity, RNA polymerase II-specific"/>
    <property type="evidence" value="ECO:0007669"/>
    <property type="project" value="TreeGrafter"/>
</dbReference>
<evidence type="ECO:0000313" key="14">
    <source>
        <dbReference type="WBParaSite" id="PSAMB.scaffold158size70848.g2822.t1"/>
    </source>
</evidence>
<sequence>MSGVGGNDISSSSTSSRVAEPHHNRHRRPKTRGGNRPTAQREEAAAGSGRSVYYQTAQPYNSGQEQWYPTQGQSEANFAPTEETYGRPPSWLLELAGQVPDQSSNMLPYQGAGMLNPNARPFVPRQNQRRPPPPQYRHEAPSTRRAPVPTENSTTENLRDRLTEQLERETYECMICCQAIFANHWLWSCSQCFHMFHFHRQTDKSCITRWAHKSYDEETGWRCPSCQQANRDLPKEYRCFCGKEVQPRTRRGEDIPHSCGQTCHKERGFGCPHKCSLPCHPGPCPQCPRTVVRHCLCGDEEKSVRCGSNQEIRCSKACDKLLNCGLHKCTGVCHAGGCEVCQETIVQKCHCGSAEREVACTALNLKENGYSCGRPCAGMFACGQHACENKCHPGDCGPCPLSPERLVRCPCGRTEITALLSAPRQFCSDQVPVCNNVCDKVLGCGSQAKPHRCKAKCHNGPCPPCPDNSSLRCRCQALTKTLPCSELAEYTEDNPLLCERRCKKQKSCKQHKCQERCCIDVDHLCLQVCNRKLDCGTHLCDRLCHVGQCPRCLQASFEEQRCLCGVTVREPPIPCGASLPPCSEPCAREHSCDHPVMHNCHSEVDCPLCTALTRKWCYGKHEVCNERT</sequence>
<dbReference type="GO" id="GO:0008270">
    <property type="term" value="F:zinc ion binding"/>
    <property type="evidence" value="ECO:0007669"/>
    <property type="project" value="UniProtKB-KW"/>
</dbReference>
<keyword evidence="9" id="KW-0539">Nucleus</keyword>
<dbReference type="AlphaFoldDB" id="A0A914V664"/>
<dbReference type="CDD" id="cd06008">
    <property type="entry name" value="NF-X1-zinc-finger"/>
    <property type="match status" value="5"/>
</dbReference>
<evidence type="ECO:0000256" key="2">
    <source>
        <dbReference type="ARBA" id="ARBA00007269"/>
    </source>
</evidence>
<feature type="region of interest" description="Disordered" evidence="11">
    <location>
        <begin position="1"/>
        <end position="72"/>
    </location>
</feature>
<comment type="subcellular location">
    <subcellularLocation>
        <location evidence="1">Nucleus</location>
    </subcellularLocation>
</comment>
<evidence type="ECO:0000256" key="4">
    <source>
        <dbReference type="ARBA" id="ARBA00022737"/>
    </source>
</evidence>
<keyword evidence="8" id="KW-0804">Transcription</keyword>
<name>A0A914V664_9BILA</name>
<feature type="region of interest" description="Disordered" evidence="11">
    <location>
        <begin position="114"/>
        <end position="158"/>
    </location>
</feature>
<dbReference type="GO" id="GO:0000977">
    <property type="term" value="F:RNA polymerase II transcription regulatory region sequence-specific DNA binding"/>
    <property type="evidence" value="ECO:0007669"/>
    <property type="project" value="TreeGrafter"/>
</dbReference>
<evidence type="ECO:0000256" key="7">
    <source>
        <dbReference type="ARBA" id="ARBA00023015"/>
    </source>
</evidence>
<dbReference type="InterPro" id="IPR000967">
    <property type="entry name" value="Znf_NFX1"/>
</dbReference>
<evidence type="ECO:0000256" key="3">
    <source>
        <dbReference type="ARBA" id="ARBA00022723"/>
    </source>
</evidence>